<evidence type="ECO:0000313" key="2">
    <source>
        <dbReference type="Proteomes" id="UP000001596"/>
    </source>
</evidence>
<gene>
    <name evidence="1" type="ordered locus">Avi_4115</name>
</gene>
<sequence length="371" mass="40026">MFKAKNMSAINTSVSRWADPRWAAPRWIDRALAIVMALPLLFLTLLIAAIVSSSFAKAEDLSCTGRDLLPDLQQKDPKAYQALEAEAAKVPNGHSIFWKIEKPGIAPSFLLGTMHVTDPRVLTMPKGAPDAAAAADTIIVESDEVLDDKKAALALLAKPELSMFTDGTTITSRLTPEQTATLEAGLKERGLSLTAVNRMKPWILAAFVALPACEKARKAEGQSFLDKQIAENAAKAGKRVVGLETYAEQLAAMNDLPMAFHLQSLIEAVELGDKINDVNETMISLYLKGEVGEIMPMLKIVSPNGETDKAGGQADFDQRIVIDRNKVMAQRAGPLISQGKVFMAVGALHLPGEKGLVELLRAQGFTLTALQ</sequence>
<dbReference type="PANTHER" id="PTHR40590">
    <property type="entry name" value="CYTOPLASMIC PROTEIN-RELATED"/>
    <property type="match status" value="1"/>
</dbReference>
<dbReference type="Pfam" id="PF01963">
    <property type="entry name" value="TraB_PrgY_gumN"/>
    <property type="match status" value="1"/>
</dbReference>
<proteinExistence type="predicted"/>
<dbReference type="HOGENOM" id="CLU_057525_1_0_5"/>
<dbReference type="KEGG" id="avi:Avi_4115"/>
<dbReference type="InterPro" id="IPR002816">
    <property type="entry name" value="TraB/PrgY/GumN_fam"/>
</dbReference>
<dbReference type="PANTHER" id="PTHR40590:SF1">
    <property type="entry name" value="CYTOPLASMIC PROTEIN"/>
    <property type="match status" value="1"/>
</dbReference>
<protein>
    <recommendedName>
        <fullName evidence="3">Polysaccharide biosynthesis protein GumN</fullName>
    </recommendedName>
</protein>
<evidence type="ECO:0000313" key="1">
    <source>
        <dbReference type="EMBL" id="ACM37978.1"/>
    </source>
</evidence>
<dbReference type="STRING" id="311402.Avi_4115"/>
<organism evidence="1 2">
    <name type="scientific">Allorhizobium ampelinum (strain ATCC BAA-846 / DSM 112012 / S4)</name>
    <name type="common">Agrobacterium vitis (strain S4)</name>
    <dbReference type="NCBI Taxonomy" id="311402"/>
    <lineage>
        <taxon>Bacteria</taxon>
        <taxon>Pseudomonadati</taxon>
        <taxon>Pseudomonadota</taxon>
        <taxon>Alphaproteobacteria</taxon>
        <taxon>Hyphomicrobiales</taxon>
        <taxon>Rhizobiaceae</taxon>
        <taxon>Rhizobium/Agrobacterium group</taxon>
        <taxon>Allorhizobium</taxon>
        <taxon>Allorhizobium ampelinum</taxon>
    </lineage>
</organism>
<dbReference type="EMBL" id="CP000633">
    <property type="protein sequence ID" value="ACM37978.1"/>
    <property type="molecule type" value="Genomic_DNA"/>
</dbReference>
<dbReference type="CDD" id="cd14789">
    <property type="entry name" value="Tiki"/>
    <property type="match status" value="1"/>
</dbReference>
<dbReference type="eggNOG" id="COG3735">
    <property type="taxonomic scope" value="Bacteria"/>
</dbReference>
<name>B9JTS0_ALLAM</name>
<dbReference type="InterPro" id="IPR047111">
    <property type="entry name" value="YbaP-like"/>
</dbReference>
<dbReference type="Proteomes" id="UP000001596">
    <property type="component" value="Chromosome 1"/>
</dbReference>
<evidence type="ECO:0008006" key="3">
    <source>
        <dbReference type="Google" id="ProtNLM"/>
    </source>
</evidence>
<reference evidence="1 2" key="1">
    <citation type="journal article" date="2009" name="J. Bacteriol.">
        <title>Genome sequences of three Agrobacterium biovars help elucidate the evolution of multichromosome genomes in bacteria.</title>
        <authorList>
            <person name="Slater S.C."/>
            <person name="Goldman B.S."/>
            <person name="Goodner B."/>
            <person name="Setubal J.C."/>
            <person name="Farrand S.K."/>
            <person name="Nester E.W."/>
            <person name="Burr T.J."/>
            <person name="Banta L."/>
            <person name="Dickerman A.W."/>
            <person name="Paulsen I."/>
            <person name="Otten L."/>
            <person name="Suen G."/>
            <person name="Welch R."/>
            <person name="Almeida N.F."/>
            <person name="Arnold F."/>
            <person name="Burton O.T."/>
            <person name="Du Z."/>
            <person name="Ewing A."/>
            <person name="Godsy E."/>
            <person name="Heisel S."/>
            <person name="Houmiel K.L."/>
            <person name="Jhaveri J."/>
            <person name="Lu J."/>
            <person name="Miller N.M."/>
            <person name="Norton S."/>
            <person name="Chen Q."/>
            <person name="Phoolcharoen W."/>
            <person name="Ohlin V."/>
            <person name="Ondrusek D."/>
            <person name="Pride N."/>
            <person name="Stricklin S.L."/>
            <person name="Sun J."/>
            <person name="Wheeler C."/>
            <person name="Wilson L."/>
            <person name="Zhu H."/>
            <person name="Wood D.W."/>
        </authorList>
    </citation>
    <scope>NUCLEOTIDE SEQUENCE [LARGE SCALE GENOMIC DNA]</scope>
    <source>
        <strain evidence="2">S4 / ATCC BAA-846</strain>
    </source>
</reference>
<keyword evidence="2" id="KW-1185">Reference proteome</keyword>
<dbReference type="AlphaFoldDB" id="B9JTS0"/>
<accession>B9JTS0</accession>